<evidence type="ECO:0000256" key="6">
    <source>
        <dbReference type="SAM" id="MobiDB-lite"/>
    </source>
</evidence>
<keyword evidence="3" id="KW-0694">RNA-binding</keyword>
<dbReference type="InterPro" id="IPR001351">
    <property type="entry name" value="Ribosomal_uS3_C"/>
</dbReference>
<keyword evidence="5" id="KW-0687">Ribonucleoprotein</keyword>
<dbReference type="EMBL" id="KC999288">
    <property type="protein sequence ID" value="AGT99785.1"/>
    <property type="molecule type" value="Genomic_DNA"/>
</dbReference>
<dbReference type="Pfam" id="PF00189">
    <property type="entry name" value="Ribosomal_S3_C"/>
    <property type="match status" value="1"/>
</dbReference>
<evidence type="ECO:0000256" key="2">
    <source>
        <dbReference type="ARBA" id="ARBA00022730"/>
    </source>
</evidence>
<dbReference type="InterPro" id="IPR015946">
    <property type="entry name" value="KH_dom-like_a/b"/>
</dbReference>
<dbReference type="GO" id="GO:0003735">
    <property type="term" value="F:structural constituent of ribosome"/>
    <property type="evidence" value="ECO:0007669"/>
    <property type="project" value="InterPro"/>
</dbReference>
<dbReference type="PANTHER" id="PTHR11760">
    <property type="entry name" value="30S/40S RIBOSOMAL PROTEIN S3"/>
    <property type="match status" value="1"/>
</dbReference>
<evidence type="ECO:0000256" key="1">
    <source>
        <dbReference type="ARBA" id="ARBA00010761"/>
    </source>
</evidence>
<dbReference type="GO" id="GO:0019843">
    <property type="term" value="F:rRNA binding"/>
    <property type="evidence" value="ECO:0007669"/>
    <property type="project" value="UniProtKB-KW"/>
</dbReference>
<dbReference type="PROSITE" id="PS50823">
    <property type="entry name" value="KH_TYPE_2"/>
    <property type="match status" value="1"/>
</dbReference>
<dbReference type="PANTHER" id="PTHR11760:SF32">
    <property type="entry name" value="SMALL RIBOSOMAL SUBUNIT PROTEIN US3"/>
    <property type="match status" value="1"/>
</dbReference>
<dbReference type="Gene3D" id="3.30.300.20">
    <property type="match status" value="1"/>
</dbReference>
<evidence type="ECO:0000256" key="4">
    <source>
        <dbReference type="ARBA" id="ARBA00022980"/>
    </source>
</evidence>
<dbReference type="InterPro" id="IPR005703">
    <property type="entry name" value="Ribosomal_uS3_euk/arc"/>
</dbReference>
<dbReference type="CDD" id="cd02411">
    <property type="entry name" value="KH-II_30S_S3_arch"/>
    <property type="match status" value="1"/>
</dbReference>
<comment type="similarity">
    <text evidence="1">Belongs to the universal ribosomal protein uS3 family.</text>
</comment>
<dbReference type="InterPro" id="IPR036419">
    <property type="entry name" value="Ribosomal_S3_C_sf"/>
</dbReference>
<organism evidence="8">
    <name type="scientific">uncultured organism</name>
    <dbReference type="NCBI Taxonomy" id="155900"/>
    <lineage>
        <taxon>unclassified sequences</taxon>
        <taxon>environmental samples</taxon>
    </lineage>
</organism>
<protein>
    <submittedName>
        <fullName evidence="8">30S ribosomal protein S3</fullName>
    </submittedName>
</protein>
<dbReference type="SUPFAM" id="SSF54814">
    <property type="entry name" value="Prokaryotic type KH domain (KH-domain type II)"/>
    <property type="match status" value="1"/>
</dbReference>
<dbReference type="NCBIfam" id="NF003219">
    <property type="entry name" value="PRK04191.1"/>
    <property type="match status" value="1"/>
</dbReference>
<dbReference type="InterPro" id="IPR004087">
    <property type="entry name" value="KH_dom"/>
</dbReference>
<dbReference type="GO" id="GO:1990904">
    <property type="term" value="C:ribonucleoprotein complex"/>
    <property type="evidence" value="ECO:0007669"/>
    <property type="project" value="UniProtKB-KW"/>
</dbReference>
<sequence>MAVEKKFLKKALSDYNVKKFLFKELDRAGVSSIELQKTPIATRIAITVRRPGVVVGKRGKSIKDLCDALERDFKIENPQIEVIEVQNAALDPKMVAEKIGRRVETKPQFKPAIRIALREIMEAGAMGAEIRAAGKIVGKGGKAKVLTVRQGLLKKSGDSMKLVRVGTYIARMSAGAVGITVRIVPPGTVFHDTKVKKGKAAAIAAAEVAAAAVAEAVATVPPVEIPAAFVAEPVKEETAKPEKKKRVSKKKAETAAVEGAGEGAEDVLDAESGEENADEGK</sequence>
<dbReference type="InterPro" id="IPR057258">
    <property type="entry name" value="Ribosomal_uS3"/>
</dbReference>
<feature type="compositionally biased region" description="Acidic residues" evidence="6">
    <location>
        <begin position="263"/>
        <end position="281"/>
    </location>
</feature>
<dbReference type="SUPFAM" id="SSF54821">
    <property type="entry name" value="Ribosomal protein S3 C-terminal domain"/>
    <property type="match status" value="1"/>
</dbReference>
<dbReference type="NCBIfam" id="TIGR01008">
    <property type="entry name" value="uS3_euk_arch"/>
    <property type="match status" value="1"/>
</dbReference>
<feature type="domain" description="KH type-2" evidence="7">
    <location>
        <begin position="17"/>
        <end position="86"/>
    </location>
</feature>
<dbReference type="SMART" id="SM00322">
    <property type="entry name" value="KH"/>
    <property type="match status" value="1"/>
</dbReference>
<reference evidence="8" key="1">
    <citation type="journal article" date="2015" name="Nat. Commun.">
        <title>Diverse, uncultivated ultra-small bacterial cells in groundwater.</title>
        <authorList>
            <person name="Luef B."/>
            <person name="Frischkorn K.R."/>
            <person name="Wrighton K.C."/>
            <person name="Holman H.-Y.N."/>
            <person name="Birarda G."/>
            <person name="Thomas B.C."/>
            <person name="Singh A."/>
            <person name="Williams K.H."/>
            <person name="Siegerist C.E."/>
            <person name="Tringe S.G."/>
            <person name="Downing K.H."/>
            <person name="Comolli L.R."/>
            <person name="Banfield J.F."/>
        </authorList>
    </citation>
    <scope>NUCLEOTIDE SEQUENCE</scope>
</reference>
<evidence type="ECO:0000256" key="3">
    <source>
        <dbReference type="ARBA" id="ARBA00022884"/>
    </source>
</evidence>
<keyword evidence="4 8" id="KW-0689">Ribosomal protein</keyword>
<dbReference type="InterPro" id="IPR004044">
    <property type="entry name" value="KH_dom_type_2"/>
</dbReference>
<dbReference type="FunFam" id="3.30.300.20:FF:000001">
    <property type="entry name" value="30S ribosomal protein S3"/>
    <property type="match status" value="1"/>
</dbReference>
<evidence type="ECO:0000313" key="8">
    <source>
        <dbReference type="EMBL" id="AGT99785.1"/>
    </source>
</evidence>
<accession>U3GW50</accession>
<evidence type="ECO:0000259" key="7">
    <source>
        <dbReference type="PROSITE" id="PS50823"/>
    </source>
</evidence>
<evidence type="ECO:0000256" key="5">
    <source>
        <dbReference type="ARBA" id="ARBA00023274"/>
    </source>
</evidence>
<dbReference type="Pfam" id="PF07650">
    <property type="entry name" value="KH_2"/>
    <property type="match status" value="1"/>
</dbReference>
<keyword evidence="2" id="KW-0699">rRNA-binding</keyword>
<dbReference type="Gene3D" id="3.30.1140.32">
    <property type="entry name" value="Ribosomal protein S3, C-terminal domain"/>
    <property type="match status" value="1"/>
</dbReference>
<feature type="region of interest" description="Disordered" evidence="6">
    <location>
        <begin position="234"/>
        <end position="281"/>
    </location>
</feature>
<proteinExistence type="inferred from homology"/>
<dbReference type="AlphaFoldDB" id="U3GW50"/>
<name>U3GW50_9ZZZZ</name>
<dbReference type="InterPro" id="IPR009019">
    <property type="entry name" value="KH_sf_prok-type"/>
</dbReference>